<feature type="compositionally biased region" description="Basic and acidic residues" evidence="4">
    <location>
        <begin position="83"/>
        <end position="101"/>
    </location>
</feature>
<dbReference type="EMBL" id="JANAVB010040417">
    <property type="protein sequence ID" value="KAJ6798160.1"/>
    <property type="molecule type" value="Genomic_DNA"/>
</dbReference>
<sequence length="812" mass="90743">MDRRSWLWRRKSSEKSPGESESSTSSQHSERYSDDQEALRASPNNNSPNQAQSPDVSSKISMASPNNNSPKHAQSPYVSSKIGDNDVHEPNKKHEDHETVKKLSEKLSAALLNISAKEDLVKQHSKVAEEAVSGWEKAEKELAAMKQQLEVTSHKNSVLEDKISHLDGALKECVRQLRRSREEQEQKIHDALIKKTNEWESEKSELDNQLVLLKKQLGDAKSEPATTIFDDLQSRIEAAEKEKAVLNFNLVALSEELKERTLERDLSTHTAETASKQHLESTKKVAKLEAECRRLKAAARKTSSANDRKTISSSACMESLTDSQSDSGDRLLGVENEPSCSDSWASALIAELDQFKSDKPGARNLTTSIDIELMDDFLEMERLAGLPEAELGSSSFGPEADSNGVTTKASPSKVEVEVMNRKTSEFEAKFKKIEDEKAKVEMALAETHNQLETSRNQIIVAESKLVKLQKDLDKANESKQSAMSEAATVEAKRRALESQLQAAQMEIRKLKDKVASLEGKVKESAISSDLRSKLEVLEKTRETLQSHLQSSYVQVEKLQGKVVLLEGRVEEERALSAEFAVKLEAADSIRNTMKSQLLMSDLDISKLQEKVGLLETRIEEERSRSTEFATKQETVEVERKLLQFQLESTRLEVEKLQENVELLEGKIDEERALSAEFAAKCQNLEDELLRKRQEADVPHISRSNGDLKIKQEKELALAAGKLAECQKTIASLGRQLKSLATIDDFMLDTEELEVNRYLPDLIEADPSEDMVSCNLANGKTRSSPPSSELSTTAQSGSNIVVTNLEQWSYRKP</sequence>
<feature type="compositionally biased region" description="Polar residues" evidence="4">
    <location>
        <begin position="55"/>
        <end position="78"/>
    </location>
</feature>
<dbReference type="PANTHER" id="PTHR31580:SF49">
    <property type="entry name" value="FILAMENT-LIKE PLANT PROTEIN 3"/>
    <property type="match status" value="1"/>
</dbReference>
<comment type="similarity">
    <text evidence="1">Belongs to the FPP family.</text>
</comment>
<accession>A0AAX6E2G9</accession>
<feature type="coiled-coil region" evidence="3">
    <location>
        <begin position="416"/>
        <end position="520"/>
    </location>
</feature>
<evidence type="ECO:0000313" key="6">
    <source>
        <dbReference type="Proteomes" id="UP001140949"/>
    </source>
</evidence>
<comment type="caution">
    <text evidence="5">The sequence shown here is derived from an EMBL/GenBank/DDBJ whole genome shotgun (WGS) entry which is preliminary data.</text>
</comment>
<feature type="coiled-coil region" evidence="3">
    <location>
        <begin position="135"/>
        <end position="305"/>
    </location>
</feature>
<evidence type="ECO:0000256" key="3">
    <source>
        <dbReference type="SAM" id="Coils"/>
    </source>
</evidence>
<dbReference type="InterPro" id="IPR008587">
    <property type="entry name" value="FPP_plant"/>
</dbReference>
<gene>
    <name evidence="5" type="ORF">M6B38_213740</name>
</gene>
<feature type="compositionally biased region" description="Polar residues" evidence="4">
    <location>
        <begin position="774"/>
        <end position="797"/>
    </location>
</feature>
<keyword evidence="2 3" id="KW-0175">Coiled coil</keyword>
<dbReference type="Pfam" id="PF05911">
    <property type="entry name" value="FPP"/>
    <property type="match status" value="4"/>
</dbReference>
<dbReference type="AlphaFoldDB" id="A0AAX6E2G9"/>
<feature type="coiled-coil region" evidence="3">
    <location>
        <begin position="604"/>
        <end position="694"/>
    </location>
</feature>
<evidence type="ECO:0000256" key="1">
    <source>
        <dbReference type="ARBA" id="ARBA00005921"/>
    </source>
</evidence>
<evidence type="ECO:0000313" key="5">
    <source>
        <dbReference type="EMBL" id="KAJ6798160.1"/>
    </source>
</evidence>
<feature type="compositionally biased region" description="Basic and acidic residues" evidence="4">
    <location>
        <begin position="28"/>
        <end position="38"/>
    </location>
</feature>
<proteinExistence type="inferred from homology"/>
<evidence type="ECO:0000256" key="4">
    <source>
        <dbReference type="SAM" id="MobiDB-lite"/>
    </source>
</evidence>
<feature type="compositionally biased region" description="Low complexity" evidence="4">
    <location>
        <begin position="41"/>
        <end position="54"/>
    </location>
</feature>
<keyword evidence="6" id="KW-1185">Reference proteome</keyword>
<dbReference type="PANTHER" id="PTHR31580">
    <property type="entry name" value="FILAMENT-LIKE PLANT PROTEIN 4"/>
    <property type="match status" value="1"/>
</dbReference>
<name>A0AAX6E2G9_IRIPA</name>
<reference evidence="5" key="1">
    <citation type="journal article" date="2023" name="GigaByte">
        <title>Genome assembly of the bearded iris, Iris pallida Lam.</title>
        <authorList>
            <person name="Bruccoleri R.E."/>
            <person name="Oakeley E.J."/>
            <person name="Faust A.M.E."/>
            <person name="Altorfer M."/>
            <person name="Dessus-Babus S."/>
            <person name="Burckhardt D."/>
            <person name="Oertli M."/>
            <person name="Naumann U."/>
            <person name="Petersen F."/>
            <person name="Wong J."/>
        </authorList>
    </citation>
    <scope>NUCLEOTIDE SEQUENCE</scope>
    <source>
        <strain evidence="5">GSM-AAB239-AS_SAM_17_03QT</strain>
    </source>
</reference>
<reference evidence="5" key="2">
    <citation type="submission" date="2023-04" db="EMBL/GenBank/DDBJ databases">
        <authorList>
            <person name="Bruccoleri R.E."/>
            <person name="Oakeley E.J."/>
            <person name="Faust A.-M."/>
            <person name="Dessus-Babus S."/>
            <person name="Altorfer M."/>
            <person name="Burckhardt D."/>
            <person name="Oertli M."/>
            <person name="Naumann U."/>
            <person name="Petersen F."/>
            <person name="Wong J."/>
        </authorList>
    </citation>
    <scope>NUCLEOTIDE SEQUENCE</scope>
    <source>
        <strain evidence="5">GSM-AAB239-AS_SAM_17_03QT</strain>
        <tissue evidence="5">Leaf</tissue>
    </source>
</reference>
<feature type="region of interest" description="Disordered" evidence="4">
    <location>
        <begin position="393"/>
        <end position="412"/>
    </location>
</feature>
<protein>
    <submittedName>
        <fullName evidence="5">Filament-like plant protein 3</fullName>
    </submittedName>
</protein>
<organism evidence="5 6">
    <name type="scientific">Iris pallida</name>
    <name type="common">Sweet iris</name>
    <dbReference type="NCBI Taxonomy" id="29817"/>
    <lineage>
        <taxon>Eukaryota</taxon>
        <taxon>Viridiplantae</taxon>
        <taxon>Streptophyta</taxon>
        <taxon>Embryophyta</taxon>
        <taxon>Tracheophyta</taxon>
        <taxon>Spermatophyta</taxon>
        <taxon>Magnoliopsida</taxon>
        <taxon>Liliopsida</taxon>
        <taxon>Asparagales</taxon>
        <taxon>Iridaceae</taxon>
        <taxon>Iridoideae</taxon>
        <taxon>Irideae</taxon>
        <taxon>Iris</taxon>
    </lineage>
</organism>
<evidence type="ECO:0000256" key="2">
    <source>
        <dbReference type="ARBA" id="ARBA00023054"/>
    </source>
</evidence>
<feature type="region of interest" description="Disordered" evidence="4">
    <location>
        <begin position="1"/>
        <end position="101"/>
    </location>
</feature>
<dbReference type="SUPFAM" id="SSF57997">
    <property type="entry name" value="Tropomyosin"/>
    <property type="match status" value="1"/>
</dbReference>
<feature type="compositionally biased region" description="Basic and acidic residues" evidence="4">
    <location>
        <begin position="1"/>
        <end position="18"/>
    </location>
</feature>
<dbReference type="Proteomes" id="UP001140949">
    <property type="component" value="Unassembled WGS sequence"/>
</dbReference>
<feature type="region of interest" description="Disordered" evidence="4">
    <location>
        <begin position="772"/>
        <end position="797"/>
    </location>
</feature>